<organism evidence="1 2">
    <name type="scientific">Patagioenas fasciata monilis</name>
    <dbReference type="NCBI Taxonomy" id="372326"/>
    <lineage>
        <taxon>Eukaryota</taxon>
        <taxon>Metazoa</taxon>
        <taxon>Chordata</taxon>
        <taxon>Craniata</taxon>
        <taxon>Vertebrata</taxon>
        <taxon>Euteleostomi</taxon>
        <taxon>Archelosauria</taxon>
        <taxon>Archosauria</taxon>
        <taxon>Dinosauria</taxon>
        <taxon>Saurischia</taxon>
        <taxon>Theropoda</taxon>
        <taxon>Coelurosauria</taxon>
        <taxon>Aves</taxon>
        <taxon>Neognathae</taxon>
        <taxon>Neoaves</taxon>
        <taxon>Columbimorphae</taxon>
        <taxon>Columbiformes</taxon>
        <taxon>Columbidae</taxon>
        <taxon>Patagioenas</taxon>
    </lineage>
</organism>
<protein>
    <submittedName>
        <fullName evidence="1">Uncharacterized protein</fullName>
    </submittedName>
</protein>
<reference evidence="1 2" key="1">
    <citation type="submission" date="2016-02" db="EMBL/GenBank/DDBJ databases">
        <title>Band-tailed pigeon sequencing and assembly.</title>
        <authorList>
            <person name="Soares A.E."/>
            <person name="Novak B.J."/>
            <person name="Rice E.S."/>
            <person name="O'Connell B."/>
            <person name="Chang D."/>
            <person name="Weber S."/>
            <person name="Shapiro B."/>
        </authorList>
    </citation>
    <scope>NUCLEOTIDE SEQUENCE [LARGE SCALE GENOMIC DNA]</scope>
    <source>
        <strain evidence="1">BTP2013</strain>
        <tissue evidence="1">Blood</tissue>
    </source>
</reference>
<dbReference type="AlphaFoldDB" id="A0A1V4K426"/>
<evidence type="ECO:0000313" key="2">
    <source>
        <dbReference type="Proteomes" id="UP000190648"/>
    </source>
</evidence>
<proteinExistence type="predicted"/>
<evidence type="ECO:0000313" key="1">
    <source>
        <dbReference type="EMBL" id="OPJ79186.1"/>
    </source>
</evidence>
<accession>A0A1V4K426</accession>
<comment type="caution">
    <text evidence="1">The sequence shown here is derived from an EMBL/GenBank/DDBJ whole genome shotgun (WGS) entry which is preliminary data.</text>
</comment>
<dbReference type="Proteomes" id="UP000190648">
    <property type="component" value="Unassembled WGS sequence"/>
</dbReference>
<sequence length="79" mass="9199">MEILFIHSRPREENVPYEVQTSDNQWRKQMGNELNEHPFQRTSRGAAFLGRTVRPCCPSDFPVHQNSLSLMKKKDPTSV</sequence>
<gene>
    <name evidence="1" type="ORF">AV530_005092</name>
</gene>
<dbReference type="EMBL" id="LSYS01004732">
    <property type="protein sequence ID" value="OPJ79186.1"/>
    <property type="molecule type" value="Genomic_DNA"/>
</dbReference>
<name>A0A1V4K426_PATFA</name>
<keyword evidence="2" id="KW-1185">Reference proteome</keyword>